<organism evidence="1 2">
    <name type="scientific">Pseudomonas phage PP9W2</name>
    <dbReference type="NCBI Taxonomy" id="2914450"/>
    <lineage>
        <taxon>Viruses</taxon>
        <taxon>Duplodnaviria</taxon>
        <taxon>Heunggongvirae</taxon>
        <taxon>Uroviricota</taxon>
        <taxon>Caudoviricetes</taxon>
        <taxon>Haihevirus</taxon>
        <taxon>Haihevirus PP9W2</taxon>
    </lineage>
</organism>
<dbReference type="KEGG" id="vg:80397584"/>
<protein>
    <submittedName>
        <fullName evidence="1">Major tail protein</fullName>
    </submittedName>
</protein>
<proteinExistence type="predicted"/>
<dbReference type="Proteomes" id="UP001055334">
    <property type="component" value="Segment"/>
</dbReference>
<sequence>MSMLTQGTQVYALVPPRSGSGPFTVMEIECATSFNPGGNPADQIEDPCLSETSRKYKKGMRTPGQATLGLNADPRNASHVRLFQLSEDDSDQDIVFAVGWSDGVGVSPSADQDSNGDWDFDLPPTRTWFVFRGYVSDFPFDFAANTLVATQATIQRSGAGQWIPKTA</sequence>
<evidence type="ECO:0000313" key="1">
    <source>
        <dbReference type="EMBL" id="ULG00152.1"/>
    </source>
</evidence>
<dbReference type="Gene3D" id="4.10.410.40">
    <property type="match status" value="1"/>
</dbReference>
<evidence type="ECO:0000313" key="2">
    <source>
        <dbReference type="Proteomes" id="UP001055334"/>
    </source>
</evidence>
<dbReference type="Pfam" id="PF16460">
    <property type="entry name" value="Phage_TTP_11"/>
    <property type="match status" value="1"/>
</dbReference>
<reference evidence="1" key="1">
    <citation type="submission" date="2022-01" db="EMBL/GenBank/DDBJ databases">
        <authorList>
            <person name="Long X."/>
        </authorList>
    </citation>
    <scope>NUCLEOTIDE SEQUENCE</scope>
</reference>
<dbReference type="GeneID" id="80397584"/>
<dbReference type="EMBL" id="OM141125">
    <property type="protein sequence ID" value="ULG00152.1"/>
    <property type="molecule type" value="Genomic_DNA"/>
</dbReference>
<name>A0A9E7CDB1_9CAUD</name>
<accession>A0A9E7CDB1</accession>
<dbReference type="RefSeq" id="YP_010773308.1">
    <property type="nucleotide sequence ID" value="NC_074662.1"/>
</dbReference>
<dbReference type="InterPro" id="IPR032495">
    <property type="entry name" value="Phage_TTP_11"/>
</dbReference>
<keyword evidence="2" id="KW-1185">Reference proteome</keyword>